<protein>
    <submittedName>
        <fullName evidence="2">Uncharacterized protein</fullName>
    </submittedName>
</protein>
<dbReference type="AlphaFoldDB" id="A0A8E2JK18"/>
<dbReference type="OrthoDB" id="4187154at2759"/>
<sequence>MPTTAELGQLVLSYPKAKLQLALVASITTSASHELFDFPEVSLQDHLKVLTSRSAWISRGNGLNLVLQLKVEGQSLGQEDTEKLASTLSTADFWSQLHLRASLPVIHADPHATINDGSRIQLDIFHSRTNLDLQNQPSHHICFGVPFADVKPPAGTTVLALQSVHLAIEISKTKSRPQNKKQRYPDGARKHRHIESDIPGPIEYDGWFCSQEEQVSQLSPGHDDAMLLDQIDSLEGPFISLKTDDETPALFLRQSSSMSNPRKRSATLEEIDHILEQPAAIDLKSVTELVDAALRMTICKQPLKISSSIRPNKSNFVARLSEVAPSLWSPDYLPAVSQRAYLLPILSHALSHSIYSNTRSTILKSKLHRLSNRRDYQWEQQHEQLSKTIMDSSNADRRNRLISAELWHFLQSALFDPSAARRLKPLKQPGDEVEAFPETDKLLTEQIPPTQVLGFDFFSDDEDLVDFNDGFCNDDSDTDIFVDSIEDSLTNLKVEPLGGHDVDSGCVDEVLLHYRDADAVTLQHCNAAKLFTVNLPERTCGNVSLDSGDKKSEFLCHTPVDCATHKNCCDGIVEAFEPLEDARGRPGTHVDMLCSEVQHGEQLLEEYEQQLLHAPRPCLVRNDAESMLIMGHPNFNMADAEDLILGF</sequence>
<proteinExistence type="predicted"/>
<evidence type="ECO:0000313" key="2">
    <source>
        <dbReference type="EMBL" id="OCK85334.1"/>
    </source>
</evidence>
<feature type="compositionally biased region" description="Basic residues" evidence="1">
    <location>
        <begin position="173"/>
        <end position="182"/>
    </location>
</feature>
<name>A0A8E2JK18_9PEZI</name>
<evidence type="ECO:0000313" key="3">
    <source>
        <dbReference type="Proteomes" id="UP000250266"/>
    </source>
</evidence>
<evidence type="ECO:0000256" key="1">
    <source>
        <dbReference type="SAM" id="MobiDB-lite"/>
    </source>
</evidence>
<dbReference type="EMBL" id="KV744820">
    <property type="protein sequence ID" value="OCK85334.1"/>
    <property type="molecule type" value="Genomic_DNA"/>
</dbReference>
<organism evidence="2 3">
    <name type="scientific">Lepidopterella palustris CBS 459.81</name>
    <dbReference type="NCBI Taxonomy" id="1314670"/>
    <lineage>
        <taxon>Eukaryota</taxon>
        <taxon>Fungi</taxon>
        <taxon>Dikarya</taxon>
        <taxon>Ascomycota</taxon>
        <taxon>Pezizomycotina</taxon>
        <taxon>Dothideomycetes</taxon>
        <taxon>Pleosporomycetidae</taxon>
        <taxon>Mytilinidiales</taxon>
        <taxon>Argynnaceae</taxon>
        <taxon>Lepidopterella</taxon>
    </lineage>
</organism>
<dbReference type="Proteomes" id="UP000250266">
    <property type="component" value="Unassembled WGS sequence"/>
</dbReference>
<gene>
    <name evidence="2" type="ORF">K432DRAFT_400307</name>
</gene>
<reference evidence="2 3" key="1">
    <citation type="journal article" date="2016" name="Nat. Commun.">
        <title>Ectomycorrhizal ecology is imprinted in the genome of the dominant symbiotic fungus Cenococcum geophilum.</title>
        <authorList>
            <consortium name="DOE Joint Genome Institute"/>
            <person name="Peter M."/>
            <person name="Kohler A."/>
            <person name="Ohm R.A."/>
            <person name="Kuo A."/>
            <person name="Krutzmann J."/>
            <person name="Morin E."/>
            <person name="Arend M."/>
            <person name="Barry K.W."/>
            <person name="Binder M."/>
            <person name="Choi C."/>
            <person name="Clum A."/>
            <person name="Copeland A."/>
            <person name="Grisel N."/>
            <person name="Haridas S."/>
            <person name="Kipfer T."/>
            <person name="LaButti K."/>
            <person name="Lindquist E."/>
            <person name="Lipzen A."/>
            <person name="Maire R."/>
            <person name="Meier B."/>
            <person name="Mihaltcheva S."/>
            <person name="Molinier V."/>
            <person name="Murat C."/>
            <person name="Poggeler S."/>
            <person name="Quandt C.A."/>
            <person name="Sperisen C."/>
            <person name="Tritt A."/>
            <person name="Tisserant E."/>
            <person name="Crous P.W."/>
            <person name="Henrissat B."/>
            <person name="Nehls U."/>
            <person name="Egli S."/>
            <person name="Spatafora J.W."/>
            <person name="Grigoriev I.V."/>
            <person name="Martin F.M."/>
        </authorList>
    </citation>
    <scope>NUCLEOTIDE SEQUENCE [LARGE SCALE GENOMIC DNA]</scope>
    <source>
        <strain evidence="2 3">CBS 459.81</strain>
    </source>
</reference>
<feature type="region of interest" description="Disordered" evidence="1">
    <location>
        <begin position="173"/>
        <end position="193"/>
    </location>
</feature>
<keyword evidence="3" id="KW-1185">Reference proteome</keyword>
<accession>A0A8E2JK18</accession>